<protein>
    <submittedName>
        <fullName evidence="2">PTS sugar transporter subunit IIA</fullName>
    </submittedName>
</protein>
<dbReference type="PANTHER" id="PTHR47738:SF3">
    <property type="entry name" value="PHOSPHOTRANSFERASE SYSTEM MANNITOL_FRUCTOSE-SPECIFIC IIA DOMAIN CONTAINING PROTEIN"/>
    <property type="match status" value="1"/>
</dbReference>
<dbReference type="RefSeq" id="WP_273190281.1">
    <property type="nucleotide sequence ID" value="NZ_DYUZ01000027.1"/>
</dbReference>
<keyword evidence="2" id="KW-0813">Transport</keyword>
<gene>
    <name evidence="2" type="ORF">K8V70_06270</name>
</gene>
<dbReference type="InterPro" id="IPR002178">
    <property type="entry name" value="PTS_EIIA_type-2_dom"/>
</dbReference>
<dbReference type="PROSITE" id="PS51094">
    <property type="entry name" value="PTS_EIIA_TYPE_2"/>
    <property type="match status" value="1"/>
</dbReference>
<dbReference type="EMBL" id="DYUZ01000027">
    <property type="protein sequence ID" value="HJG37449.1"/>
    <property type="molecule type" value="Genomic_DNA"/>
</dbReference>
<accession>A0A921IUB5</accession>
<dbReference type="SUPFAM" id="SSF55804">
    <property type="entry name" value="Phoshotransferase/anion transport protein"/>
    <property type="match status" value="1"/>
</dbReference>
<name>A0A921IUB5_9ACTN</name>
<keyword evidence="2" id="KW-0762">Sugar transport</keyword>
<dbReference type="PANTHER" id="PTHR47738">
    <property type="entry name" value="PTS SYSTEM FRUCTOSE-LIKE EIIA COMPONENT-RELATED"/>
    <property type="match status" value="1"/>
</dbReference>
<proteinExistence type="predicted"/>
<dbReference type="InterPro" id="IPR016152">
    <property type="entry name" value="PTrfase/Anion_transptr"/>
</dbReference>
<dbReference type="AlphaFoldDB" id="A0A921IUB5"/>
<sequence>MTAVDTTLFKPELTFTEFDAVDRFDLFKRLGELLEPQGYVGNGWLTAILERERLYPTGLDCGSIRVAIPHVEACHIKKPYIAIIRPKNPIEFEGMAGLPPVQAELIVNLGLQGHEDSQVRALQALMGVFTDAGSVKKIKAQTTPEGLLSAMLGAIE</sequence>
<comment type="caution">
    <text evidence="2">The sequence shown here is derived from an EMBL/GenBank/DDBJ whole genome shotgun (WGS) entry which is preliminary data.</text>
</comment>
<dbReference type="InterPro" id="IPR051541">
    <property type="entry name" value="PTS_SugarTrans_NitroReg"/>
</dbReference>
<evidence type="ECO:0000313" key="3">
    <source>
        <dbReference type="Proteomes" id="UP000753256"/>
    </source>
</evidence>
<evidence type="ECO:0000259" key="1">
    <source>
        <dbReference type="PROSITE" id="PS51094"/>
    </source>
</evidence>
<organism evidence="2 3">
    <name type="scientific">Enorma phocaeensis</name>
    <dbReference type="NCBI Taxonomy" id="1871019"/>
    <lineage>
        <taxon>Bacteria</taxon>
        <taxon>Bacillati</taxon>
        <taxon>Actinomycetota</taxon>
        <taxon>Coriobacteriia</taxon>
        <taxon>Coriobacteriales</taxon>
        <taxon>Coriobacteriaceae</taxon>
        <taxon>Enorma</taxon>
    </lineage>
</organism>
<dbReference type="Gene3D" id="3.40.930.10">
    <property type="entry name" value="Mannitol-specific EII, Chain A"/>
    <property type="match status" value="1"/>
</dbReference>
<reference evidence="2" key="2">
    <citation type="submission" date="2021-09" db="EMBL/GenBank/DDBJ databases">
        <authorList>
            <person name="Gilroy R."/>
        </authorList>
    </citation>
    <scope>NUCLEOTIDE SEQUENCE</scope>
    <source>
        <strain evidence="2">ChiHjej13B12-9602</strain>
    </source>
</reference>
<dbReference type="Pfam" id="PF00359">
    <property type="entry name" value="PTS_EIIA_2"/>
    <property type="match status" value="1"/>
</dbReference>
<evidence type="ECO:0000313" key="2">
    <source>
        <dbReference type="EMBL" id="HJG37449.1"/>
    </source>
</evidence>
<reference evidence="2" key="1">
    <citation type="journal article" date="2021" name="PeerJ">
        <title>Extensive microbial diversity within the chicken gut microbiome revealed by metagenomics and culture.</title>
        <authorList>
            <person name="Gilroy R."/>
            <person name="Ravi A."/>
            <person name="Getino M."/>
            <person name="Pursley I."/>
            <person name="Horton D.L."/>
            <person name="Alikhan N.F."/>
            <person name="Baker D."/>
            <person name="Gharbi K."/>
            <person name="Hall N."/>
            <person name="Watson M."/>
            <person name="Adriaenssens E.M."/>
            <person name="Foster-Nyarko E."/>
            <person name="Jarju S."/>
            <person name="Secka A."/>
            <person name="Antonio M."/>
            <person name="Oren A."/>
            <person name="Chaudhuri R.R."/>
            <person name="La Ragione R."/>
            <person name="Hildebrand F."/>
            <person name="Pallen M.J."/>
        </authorList>
    </citation>
    <scope>NUCLEOTIDE SEQUENCE</scope>
    <source>
        <strain evidence="2">ChiHjej13B12-9602</strain>
    </source>
</reference>
<dbReference type="CDD" id="cd00211">
    <property type="entry name" value="PTS_IIA_fru"/>
    <property type="match status" value="1"/>
</dbReference>
<dbReference type="Proteomes" id="UP000753256">
    <property type="component" value="Unassembled WGS sequence"/>
</dbReference>
<feature type="domain" description="PTS EIIA type-2" evidence="1">
    <location>
        <begin position="7"/>
        <end position="154"/>
    </location>
</feature>